<dbReference type="EMBL" id="JBBXJM010000003">
    <property type="protein sequence ID" value="KAL1410623.1"/>
    <property type="molecule type" value="Genomic_DNA"/>
</dbReference>
<dbReference type="InterPro" id="IPR020568">
    <property type="entry name" value="Ribosomal_Su5_D2-typ_SF"/>
</dbReference>
<dbReference type="PANTHER" id="PTHR10073">
    <property type="entry name" value="DNA MISMATCH REPAIR PROTEIN MLH, PMS, MUTL"/>
    <property type="match status" value="1"/>
</dbReference>
<dbReference type="GO" id="GO:0005524">
    <property type="term" value="F:ATP binding"/>
    <property type="evidence" value="ECO:0007669"/>
    <property type="project" value="UniProtKB-KW"/>
</dbReference>
<evidence type="ECO:0000313" key="6">
    <source>
        <dbReference type="EMBL" id="KAL1410623.1"/>
    </source>
</evidence>
<comment type="similarity">
    <text evidence="1">Belongs to the DNA mismatch repair MutL/HexB family.</text>
</comment>
<accession>A0ABR3Q7I2</accession>
<evidence type="ECO:0000259" key="5">
    <source>
        <dbReference type="SMART" id="SM01340"/>
    </source>
</evidence>
<keyword evidence="2" id="KW-0227">DNA damage</keyword>
<dbReference type="NCBIfam" id="TIGR00585">
    <property type="entry name" value="mutl"/>
    <property type="match status" value="1"/>
</dbReference>
<feature type="compositionally biased region" description="Acidic residues" evidence="3">
    <location>
        <begin position="580"/>
        <end position="611"/>
    </location>
</feature>
<evidence type="ECO:0000313" key="7">
    <source>
        <dbReference type="Proteomes" id="UP001565368"/>
    </source>
</evidence>
<dbReference type="InterPro" id="IPR014790">
    <property type="entry name" value="MutL_C"/>
</dbReference>
<dbReference type="Gene3D" id="3.30.1370.100">
    <property type="entry name" value="MutL, C-terminal domain, regulatory subdomain"/>
    <property type="match status" value="1"/>
</dbReference>
<dbReference type="InterPro" id="IPR042121">
    <property type="entry name" value="MutL_C_regsub"/>
</dbReference>
<evidence type="ECO:0000259" key="4">
    <source>
        <dbReference type="SMART" id="SM00853"/>
    </source>
</evidence>
<dbReference type="InterPro" id="IPR014721">
    <property type="entry name" value="Ribsml_uS5_D2-typ_fold_subgr"/>
</dbReference>
<dbReference type="InterPro" id="IPR002099">
    <property type="entry name" value="MutL/Mlh/PMS"/>
</dbReference>
<reference evidence="6 7" key="1">
    <citation type="submission" date="2023-08" db="EMBL/GenBank/DDBJ databases">
        <title>Annotated Genome Sequence of Vanrija albida AlHP1.</title>
        <authorList>
            <person name="Herzog R."/>
        </authorList>
    </citation>
    <scope>NUCLEOTIDE SEQUENCE [LARGE SCALE GENOMIC DNA]</scope>
    <source>
        <strain evidence="6 7">AlHP1</strain>
    </source>
</reference>
<evidence type="ECO:0000256" key="3">
    <source>
        <dbReference type="SAM" id="MobiDB-lite"/>
    </source>
</evidence>
<feature type="compositionally biased region" description="Basic and acidic residues" evidence="3">
    <location>
        <begin position="565"/>
        <end position="579"/>
    </location>
</feature>
<dbReference type="SMART" id="SM00853">
    <property type="entry name" value="MutL_C"/>
    <property type="match status" value="1"/>
</dbReference>
<gene>
    <name evidence="6" type="primary">PMS1</name>
    <name evidence="6" type="ORF">Q8F55_004640</name>
</gene>
<protein>
    <submittedName>
        <fullName evidence="6">ATP-binding mismatch repair protein</fullName>
    </submittedName>
</protein>
<dbReference type="Pfam" id="PF01119">
    <property type="entry name" value="DNA_mis_repair"/>
    <property type="match status" value="1"/>
</dbReference>
<proteinExistence type="inferred from homology"/>
<feature type="compositionally biased region" description="Low complexity" evidence="3">
    <location>
        <begin position="455"/>
        <end position="466"/>
    </location>
</feature>
<dbReference type="CDD" id="cd03484">
    <property type="entry name" value="MutL_Trans_hPMS_2_like"/>
    <property type="match status" value="1"/>
</dbReference>
<dbReference type="Pfam" id="PF08676">
    <property type="entry name" value="MutL_C"/>
    <property type="match status" value="1"/>
</dbReference>
<feature type="domain" description="DNA mismatch repair protein S5" evidence="5">
    <location>
        <begin position="227"/>
        <end position="364"/>
    </location>
</feature>
<feature type="compositionally biased region" description="Acidic residues" evidence="3">
    <location>
        <begin position="550"/>
        <end position="562"/>
    </location>
</feature>
<feature type="domain" description="MutL C-terminal dimerisation" evidence="4">
    <location>
        <begin position="736"/>
        <end position="889"/>
    </location>
</feature>
<dbReference type="GeneID" id="95985683"/>
<evidence type="ECO:0000256" key="2">
    <source>
        <dbReference type="ARBA" id="ARBA00022763"/>
    </source>
</evidence>
<dbReference type="InterPro" id="IPR042120">
    <property type="entry name" value="MutL_C_dimsub"/>
</dbReference>
<feature type="compositionally biased region" description="Acidic residues" evidence="3">
    <location>
        <begin position="395"/>
        <end position="425"/>
    </location>
</feature>
<comment type="caution">
    <text evidence="6">The sequence shown here is derived from an EMBL/GenBank/DDBJ whole genome shotgun (WGS) entry which is preliminary data.</text>
</comment>
<evidence type="ECO:0000256" key="1">
    <source>
        <dbReference type="ARBA" id="ARBA00006082"/>
    </source>
</evidence>
<organism evidence="6 7">
    <name type="scientific">Vanrija albida</name>
    <dbReference type="NCBI Taxonomy" id="181172"/>
    <lineage>
        <taxon>Eukaryota</taxon>
        <taxon>Fungi</taxon>
        <taxon>Dikarya</taxon>
        <taxon>Basidiomycota</taxon>
        <taxon>Agaricomycotina</taxon>
        <taxon>Tremellomycetes</taxon>
        <taxon>Trichosporonales</taxon>
        <taxon>Trichosporonaceae</taxon>
        <taxon>Vanrija</taxon>
    </lineage>
</organism>
<dbReference type="SUPFAM" id="SSF118116">
    <property type="entry name" value="DNA mismatch repair protein MutL"/>
    <property type="match status" value="1"/>
</dbReference>
<keyword evidence="6" id="KW-0547">Nucleotide-binding</keyword>
<dbReference type="Gene3D" id="3.30.565.10">
    <property type="entry name" value="Histidine kinase-like ATPase, C-terminal domain"/>
    <property type="match status" value="1"/>
</dbReference>
<feature type="region of interest" description="Disordered" evidence="3">
    <location>
        <begin position="394"/>
        <end position="656"/>
    </location>
</feature>
<dbReference type="CDD" id="cd16926">
    <property type="entry name" value="HATPase_MutL-MLH-PMS-like"/>
    <property type="match status" value="1"/>
</dbReference>
<dbReference type="Proteomes" id="UP001565368">
    <property type="component" value="Unassembled WGS sequence"/>
</dbReference>
<feature type="compositionally biased region" description="Low complexity" evidence="3">
    <location>
        <begin position="612"/>
        <end position="625"/>
    </location>
</feature>
<dbReference type="PANTHER" id="PTHR10073:SF52">
    <property type="entry name" value="MISMATCH REPAIR ENDONUCLEASE PMS2"/>
    <property type="match status" value="1"/>
</dbReference>
<dbReference type="SUPFAM" id="SSF55874">
    <property type="entry name" value="ATPase domain of HSP90 chaperone/DNA topoisomerase II/histidine kinase"/>
    <property type="match status" value="1"/>
</dbReference>
<dbReference type="InterPro" id="IPR038973">
    <property type="entry name" value="MutL/Mlh/Pms-like"/>
</dbReference>
<dbReference type="RefSeq" id="XP_069210567.1">
    <property type="nucleotide sequence ID" value="XM_069353149.1"/>
</dbReference>
<dbReference type="Gene3D" id="3.30.230.10">
    <property type="match status" value="1"/>
</dbReference>
<dbReference type="Gene3D" id="3.30.1540.20">
    <property type="entry name" value="MutL, C-terminal domain, dimerisation subdomain"/>
    <property type="match status" value="1"/>
</dbReference>
<dbReference type="SMART" id="SM01340">
    <property type="entry name" value="DNA_mis_repair"/>
    <property type="match status" value="1"/>
</dbReference>
<dbReference type="InterPro" id="IPR036890">
    <property type="entry name" value="HATPase_C_sf"/>
</dbReference>
<dbReference type="InterPro" id="IPR037198">
    <property type="entry name" value="MutL_C_sf"/>
</dbReference>
<dbReference type="InterPro" id="IPR013507">
    <property type="entry name" value="DNA_mismatch_S5_2-like"/>
</dbReference>
<sequence length="945" mass="101920">MSSAASIKPIDRDSVHRIHSGQVVLDLQGAVKELVENALDAGATIIDVRIKDNGLDSVEVVDNGSGIDQADWDSIGLKHHTSKLPSLAELSSVETFGFRGEAVSALCALCDGVTVTTATAESAPMGAVLALGRDGRVQSTGKVARQRGTTVAVSGLFAAAPVRRKEFERTAKREFAKALGILTAYALVPASAGRAVRLKVEAVGGGRGGKRHTVLATDGKGGLRASVAAVWGPKALEGVVDVDLALEVEVDRAMARREGIEEGTQTIHVSGLISSGAWGQGRSSADRQYVYINGRPCTLPKVLKAVNEVYKSFNTNQVPLAILNFEIPRESVDINVSPDKRTIFVHSEANLIEALRTALDAFFQPTRSSYAVSGASQTVKLVQASAVALPAAIEEGSEGEGGEESEAVEETQAVDEETLGEDDDTLNGRRRTASRTSSRADTLADNDAPPNAQPRASSRTSSRLALVESEGEEELSQPLAPIFRRRREPSPPPRLAQQTLDTTVASWSPKRKSAASRSTAASSAPATGREARSNLRQRLAGYASQPVEVAVEEIESEEEEAVEMPVRERDRPVRRREATPSEDEAAEAEDAEPIEIDELDDEPEAEVEDVAIEAAPPSDTAADATVELQRDAEASLSPTPSPELEDAQPDAGPAGYRDEIQSTAAAGGATLRFDLDRLRARYARRQTRQPAKRTAYAAVRAGAVSDAAGVGNRDAAAAEAALARVISKDDFARMQVLGQFNKGFIIARLQHERSDDLFIVDQHASDEKFNFETLQRTTVIRAQALIRPRPMQLTSADEIIAMENLDVLEANGFKVGVDEDAPPGRGERISLQAMPVSKDTVFDFKDLEQLLHLLGDGARPQGQMVRCTKARSMFAMRACRRSVMIGKSLTKAQMVALLRNMGTIDQPWNCPHGRPTMRHLCQLDPRTRPHSGHGRIDWSKHEWML</sequence>
<keyword evidence="7" id="KW-1185">Reference proteome</keyword>
<dbReference type="SUPFAM" id="SSF54211">
    <property type="entry name" value="Ribosomal protein S5 domain 2-like"/>
    <property type="match status" value="1"/>
</dbReference>
<keyword evidence="6" id="KW-0067">ATP-binding</keyword>
<feature type="compositionally biased region" description="Low complexity" evidence="3">
    <location>
        <begin position="515"/>
        <end position="527"/>
    </location>
</feature>
<name>A0ABR3Q7I2_9TREE</name>
<dbReference type="Pfam" id="PF13589">
    <property type="entry name" value="HATPase_c_3"/>
    <property type="match status" value="1"/>
</dbReference>